<protein>
    <recommendedName>
        <fullName evidence="7">Acid phosphatase</fullName>
    </recommendedName>
</protein>
<dbReference type="InterPro" id="IPR000560">
    <property type="entry name" value="His_Pase_clade-2"/>
</dbReference>
<sequence length="621" mass="62256">MRWRVSPNETMSTPAAVADRYRLPRRGRCNRLPPAPSPSAAGRLDAPPAVMAHAPSRRRLRRRLSAAAAAAGSALAAAVAILAATAATPVEASQAPPPPPPTLAPPFGGDLVLSVVIARHGDRAPQTAAPAYAAGDRDSLSHPRPYPIDTSAWPAGYGQLTVLGLAQAVAFGRTLRGRYLTPPRGETPLLAGRFNHAATHVRATDVDRTLSSASGIMIGLYGAADGGTVPVHTVEYSRDALLDGSSRAHCPAFAAAADRVYGTELVAGAIRRSTALLVALPKLTGTPPAAVAAMTTPQLVALLTGLRDLRVCQRAHNVSVPAGVAAWDNILEDVTARVTIAKWDVPGLGGLVGGRILRATARRMRVGVGVAAGAAWATARSGLGGECNALGRDADESGECPRRLTVYVGHDTTVFDVRAALGLPVDVEGGAPYMSHVILELRAAAANGTAAAAGGKNYKAKLAGDSDGDGDGHSSLQAYTVTVLTGSIDRPTVPEAGPFCAGASSCSVADFVAWIDGAVPSNVATACGLSEAAAAGEPGAASAAAADAGNGGGGGGHGADGSTEGAAALAAGAAAGSGAGRGWLAGLQAILLVGGGGAVGLAVGLWARARRTHQGYTVIED</sequence>
<dbReference type="PANTHER" id="PTHR11567">
    <property type="entry name" value="ACID PHOSPHATASE-RELATED"/>
    <property type="match status" value="1"/>
</dbReference>
<keyword evidence="2" id="KW-0378">Hydrolase</keyword>
<evidence type="ECO:0000256" key="3">
    <source>
        <dbReference type="SAM" id="MobiDB-lite"/>
    </source>
</evidence>
<dbReference type="Proteomes" id="UP000218209">
    <property type="component" value="Unassembled WGS sequence"/>
</dbReference>
<dbReference type="PANTHER" id="PTHR11567:SF110">
    <property type="entry name" value="2-PHOSPHOXYLOSE PHOSPHATASE 1"/>
    <property type="match status" value="1"/>
</dbReference>
<feature type="region of interest" description="Disordered" evidence="3">
    <location>
        <begin position="127"/>
        <end position="146"/>
    </location>
</feature>
<gene>
    <name evidence="5" type="ORF">BU14_0217s0007</name>
</gene>
<dbReference type="Pfam" id="PF00328">
    <property type="entry name" value="His_Phos_2"/>
    <property type="match status" value="1"/>
</dbReference>
<evidence type="ECO:0000313" key="6">
    <source>
        <dbReference type="Proteomes" id="UP000218209"/>
    </source>
</evidence>
<dbReference type="InterPro" id="IPR029033">
    <property type="entry name" value="His_PPase_superfam"/>
</dbReference>
<feature type="transmembrane region" description="Helical" evidence="4">
    <location>
        <begin position="66"/>
        <end position="87"/>
    </location>
</feature>
<dbReference type="GO" id="GO:0016791">
    <property type="term" value="F:phosphatase activity"/>
    <property type="evidence" value="ECO:0007669"/>
    <property type="project" value="TreeGrafter"/>
</dbReference>
<evidence type="ECO:0000256" key="1">
    <source>
        <dbReference type="ARBA" id="ARBA00005375"/>
    </source>
</evidence>
<evidence type="ECO:0000256" key="2">
    <source>
        <dbReference type="ARBA" id="ARBA00022801"/>
    </source>
</evidence>
<dbReference type="Gene3D" id="3.40.50.1240">
    <property type="entry name" value="Phosphoglycerate mutase-like"/>
    <property type="match status" value="1"/>
</dbReference>
<feature type="region of interest" description="Disordered" evidence="3">
    <location>
        <begin position="26"/>
        <end position="45"/>
    </location>
</feature>
<name>A0A1X6P5G9_PORUM</name>
<dbReference type="SUPFAM" id="SSF53254">
    <property type="entry name" value="Phosphoglycerate mutase-like"/>
    <property type="match status" value="1"/>
</dbReference>
<organism evidence="5 6">
    <name type="scientific">Porphyra umbilicalis</name>
    <name type="common">Purple laver</name>
    <name type="synonym">Red alga</name>
    <dbReference type="NCBI Taxonomy" id="2786"/>
    <lineage>
        <taxon>Eukaryota</taxon>
        <taxon>Rhodophyta</taxon>
        <taxon>Bangiophyceae</taxon>
        <taxon>Bangiales</taxon>
        <taxon>Bangiaceae</taxon>
        <taxon>Porphyra</taxon>
    </lineage>
</organism>
<keyword evidence="4" id="KW-0472">Membrane</keyword>
<keyword evidence="4" id="KW-1133">Transmembrane helix</keyword>
<keyword evidence="4" id="KW-0812">Transmembrane</keyword>
<proteinExistence type="inferred from homology"/>
<dbReference type="CDD" id="cd07061">
    <property type="entry name" value="HP_HAP_like"/>
    <property type="match status" value="1"/>
</dbReference>
<keyword evidence="6" id="KW-1185">Reference proteome</keyword>
<feature type="transmembrane region" description="Helical" evidence="4">
    <location>
        <begin position="583"/>
        <end position="607"/>
    </location>
</feature>
<comment type="similarity">
    <text evidence="1">Belongs to the histidine acid phosphatase family.</text>
</comment>
<dbReference type="PROSITE" id="PS00778">
    <property type="entry name" value="HIS_ACID_PHOSPHAT_2"/>
    <property type="match status" value="1"/>
</dbReference>
<evidence type="ECO:0008006" key="7">
    <source>
        <dbReference type="Google" id="ProtNLM"/>
    </source>
</evidence>
<dbReference type="OrthoDB" id="258392at2759"/>
<evidence type="ECO:0000313" key="5">
    <source>
        <dbReference type="EMBL" id="OSX75893.1"/>
    </source>
</evidence>
<dbReference type="InterPro" id="IPR033379">
    <property type="entry name" value="Acid_Pase_AS"/>
</dbReference>
<dbReference type="AlphaFoldDB" id="A0A1X6P5G9"/>
<dbReference type="InterPro" id="IPR050645">
    <property type="entry name" value="Histidine_acid_phosphatase"/>
</dbReference>
<reference evidence="5 6" key="1">
    <citation type="submission" date="2017-03" db="EMBL/GenBank/DDBJ databases">
        <title>WGS assembly of Porphyra umbilicalis.</title>
        <authorList>
            <person name="Brawley S.H."/>
            <person name="Blouin N.A."/>
            <person name="Ficko-Blean E."/>
            <person name="Wheeler G.L."/>
            <person name="Lohr M."/>
            <person name="Goodson H.V."/>
            <person name="Jenkins J.W."/>
            <person name="Blaby-Haas C.E."/>
            <person name="Helliwell K.E."/>
            <person name="Chan C."/>
            <person name="Marriage T."/>
            <person name="Bhattacharya D."/>
            <person name="Klein A.S."/>
            <person name="Badis Y."/>
            <person name="Brodie J."/>
            <person name="Cao Y."/>
            <person name="Collen J."/>
            <person name="Dittami S.M."/>
            <person name="Gachon C.M."/>
            <person name="Green B.R."/>
            <person name="Karpowicz S."/>
            <person name="Kim J.W."/>
            <person name="Kudahl U."/>
            <person name="Lin S."/>
            <person name="Michel G."/>
            <person name="Mittag M."/>
            <person name="Olson B.J."/>
            <person name="Pangilinan J."/>
            <person name="Peng Y."/>
            <person name="Qiu H."/>
            <person name="Shu S."/>
            <person name="Singer J.T."/>
            <person name="Smith A.G."/>
            <person name="Sprecher B.N."/>
            <person name="Wagner V."/>
            <person name="Wang W."/>
            <person name="Wang Z.-Y."/>
            <person name="Yan J."/>
            <person name="Yarish C."/>
            <person name="Zoeuner-Riek S."/>
            <person name="Zhuang Y."/>
            <person name="Zou Y."/>
            <person name="Lindquist E.A."/>
            <person name="Grimwood J."/>
            <person name="Barry K."/>
            <person name="Rokhsar D.S."/>
            <person name="Schmutz J."/>
            <person name="Stiller J.W."/>
            <person name="Grossman A.R."/>
            <person name="Prochnik S.E."/>
        </authorList>
    </citation>
    <scope>NUCLEOTIDE SEQUENCE [LARGE SCALE GENOMIC DNA]</scope>
    <source>
        <strain evidence="5">4086291</strain>
    </source>
</reference>
<evidence type="ECO:0000256" key="4">
    <source>
        <dbReference type="SAM" id="Phobius"/>
    </source>
</evidence>
<accession>A0A1X6P5G9</accession>
<dbReference type="EMBL" id="KV918887">
    <property type="protein sequence ID" value="OSX75893.1"/>
    <property type="molecule type" value="Genomic_DNA"/>
</dbReference>